<dbReference type="PANTHER" id="PTHR30008:SF0">
    <property type="entry name" value="EXODEOXYRIBONUCLEASE 7 LARGE SUBUNIT"/>
    <property type="match status" value="1"/>
</dbReference>
<evidence type="ECO:0000313" key="8">
    <source>
        <dbReference type="Proteomes" id="UP001174909"/>
    </source>
</evidence>
<keyword evidence="2" id="KW-0540">Nuclease</keyword>
<sequence length="404" mass="44300">VLTLPQQAVLTVSQVAVHLRELLESNPFLSDLWIVGEVSNLRASSSGHSYFTLKDSVASLNCVLFRGQGGAAILDNGKLVRAHGRMSFYEPRGSTDFMVDRVLPEGEGELAQELERLKARLSQEGLFEESRKRPLPQFPEIVGVVTSPTGAAWQDIQNIVRRRYPLARLLLSPTQVQGLDAAPSIAAALERLDADGSSDVIIVARGGGSLEDLWPFNEEIVARAIFGSRIPVVSGVGHETDFTIADYVADRRAPTPSAAAELVVPDGAILRQTVAAWTERAQRGALRAVEAGRVEVANLSRRLESGLPDLGNLKRQVDDMADVLGNNFNNRLRMARLEVDNFESRLRTLDPAATLRRGFAVVQHGDTGTVVFLGWPGDRRRFAEDNRSRRNDTWHGGRRANTGE</sequence>
<dbReference type="GO" id="GO:0006308">
    <property type="term" value="P:DNA catabolic process"/>
    <property type="evidence" value="ECO:0007669"/>
    <property type="project" value="InterPro"/>
</dbReference>
<protein>
    <submittedName>
        <fullName evidence="7">Exodeoxyribonuclease 7 large subunit</fullName>
    </submittedName>
</protein>
<dbReference type="Pfam" id="PF02601">
    <property type="entry name" value="Exonuc_VII_L"/>
    <property type="match status" value="1"/>
</dbReference>
<comment type="caution">
    <text evidence="7">The sequence shown here is derived from an EMBL/GenBank/DDBJ whole genome shotgun (WGS) entry which is preliminary data.</text>
</comment>
<gene>
    <name evidence="7" type="ORF">GBAR_LOCUS16026</name>
</gene>
<evidence type="ECO:0000256" key="4">
    <source>
        <dbReference type="ARBA" id="ARBA00022839"/>
    </source>
</evidence>
<keyword evidence="3" id="KW-0378">Hydrolase</keyword>
<evidence type="ECO:0000259" key="6">
    <source>
        <dbReference type="Pfam" id="PF13742"/>
    </source>
</evidence>
<dbReference type="InterPro" id="IPR025824">
    <property type="entry name" value="OB-fold_nuc-bd_dom"/>
</dbReference>
<evidence type="ECO:0000259" key="5">
    <source>
        <dbReference type="Pfam" id="PF02601"/>
    </source>
</evidence>
<name>A0AA35SDJ8_GEOBA</name>
<dbReference type="GO" id="GO:0003676">
    <property type="term" value="F:nucleic acid binding"/>
    <property type="evidence" value="ECO:0007669"/>
    <property type="project" value="InterPro"/>
</dbReference>
<reference evidence="7" key="1">
    <citation type="submission" date="2023-03" db="EMBL/GenBank/DDBJ databases">
        <authorList>
            <person name="Steffen K."/>
            <person name="Cardenas P."/>
        </authorList>
    </citation>
    <scope>NUCLEOTIDE SEQUENCE</scope>
</reference>
<evidence type="ECO:0000256" key="1">
    <source>
        <dbReference type="ARBA" id="ARBA00022490"/>
    </source>
</evidence>
<accession>A0AA35SDJ8</accession>
<keyword evidence="4" id="KW-0269">Exonuclease</keyword>
<dbReference type="InterPro" id="IPR020579">
    <property type="entry name" value="Exonuc_VII_lsu_C"/>
</dbReference>
<dbReference type="Proteomes" id="UP001174909">
    <property type="component" value="Unassembled WGS sequence"/>
</dbReference>
<feature type="domain" description="Exonuclease VII large subunit C-terminal" evidence="5">
    <location>
        <begin position="126"/>
        <end position="340"/>
    </location>
</feature>
<dbReference type="GO" id="GO:0008855">
    <property type="term" value="F:exodeoxyribonuclease VII activity"/>
    <property type="evidence" value="ECO:0007669"/>
    <property type="project" value="InterPro"/>
</dbReference>
<dbReference type="NCBIfam" id="TIGR00237">
    <property type="entry name" value="xseA"/>
    <property type="match status" value="1"/>
</dbReference>
<dbReference type="GO" id="GO:0009318">
    <property type="term" value="C:exodeoxyribonuclease VII complex"/>
    <property type="evidence" value="ECO:0007669"/>
    <property type="project" value="InterPro"/>
</dbReference>
<dbReference type="HAMAP" id="MF_00378">
    <property type="entry name" value="Exonuc_7_L"/>
    <property type="match status" value="1"/>
</dbReference>
<evidence type="ECO:0000313" key="7">
    <source>
        <dbReference type="EMBL" id="CAI8028115.1"/>
    </source>
</evidence>
<dbReference type="CDD" id="cd04489">
    <property type="entry name" value="ExoVII_LU_OBF"/>
    <property type="match status" value="1"/>
</dbReference>
<dbReference type="PANTHER" id="PTHR30008">
    <property type="entry name" value="EXODEOXYRIBONUCLEASE 7 LARGE SUBUNIT"/>
    <property type="match status" value="1"/>
</dbReference>
<keyword evidence="8" id="KW-1185">Reference proteome</keyword>
<dbReference type="EMBL" id="CASHTH010002317">
    <property type="protein sequence ID" value="CAI8028115.1"/>
    <property type="molecule type" value="Genomic_DNA"/>
</dbReference>
<organism evidence="7 8">
    <name type="scientific">Geodia barretti</name>
    <name type="common">Barrett's horny sponge</name>
    <dbReference type="NCBI Taxonomy" id="519541"/>
    <lineage>
        <taxon>Eukaryota</taxon>
        <taxon>Metazoa</taxon>
        <taxon>Porifera</taxon>
        <taxon>Demospongiae</taxon>
        <taxon>Heteroscleromorpha</taxon>
        <taxon>Tetractinellida</taxon>
        <taxon>Astrophorina</taxon>
        <taxon>Geodiidae</taxon>
        <taxon>Geodia</taxon>
    </lineage>
</organism>
<dbReference type="AlphaFoldDB" id="A0AA35SDJ8"/>
<feature type="domain" description="OB-fold nucleic acid binding" evidence="6">
    <location>
        <begin position="10"/>
        <end position="102"/>
    </location>
</feature>
<keyword evidence="1" id="KW-0963">Cytoplasm</keyword>
<evidence type="ECO:0000256" key="2">
    <source>
        <dbReference type="ARBA" id="ARBA00022722"/>
    </source>
</evidence>
<dbReference type="Pfam" id="PF13742">
    <property type="entry name" value="tRNA_anti_2"/>
    <property type="match status" value="1"/>
</dbReference>
<feature type="non-terminal residue" evidence="7">
    <location>
        <position position="1"/>
    </location>
</feature>
<evidence type="ECO:0000256" key="3">
    <source>
        <dbReference type="ARBA" id="ARBA00022801"/>
    </source>
</evidence>
<proteinExistence type="inferred from homology"/>
<dbReference type="InterPro" id="IPR003753">
    <property type="entry name" value="Exonuc_VII_L"/>
</dbReference>